<organism evidence="2 3">
    <name type="scientific">Hartmannibacter diazotrophicus</name>
    <dbReference type="NCBI Taxonomy" id="1482074"/>
    <lineage>
        <taxon>Bacteria</taxon>
        <taxon>Pseudomonadati</taxon>
        <taxon>Pseudomonadota</taxon>
        <taxon>Alphaproteobacteria</taxon>
        <taxon>Hyphomicrobiales</taxon>
        <taxon>Pleomorphomonadaceae</taxon>
        <taxon>Hartmannibacter</taxon>
    </lineage>
</organism>
<reference evidence="3" key="1">
    <citation type="submission" date="2017-09" db="EMBL/GenBank/DDBJ databases">
        <title>Genome sequence of Nannocystis excedens DSM 71.</title>
        <authorList>
            <person name="Blom J."/>
        </authorList>
    </citation>
    <scope>NUCLEOTIDE SEQUENCE [LARGE SCALE GENOMIC DNA]</scope>
    <source>
        <strain evidence="3">type strain: E19</strain>
    </source>
</reference>
<dbReference type="AlphaFoldDB" id="A0A2C9CZZ2"/>
<dbReference type="SUPFAM" id="SSF54593">
    <property type="entry name" value="Glyoxalase/Bleomycin resistance protein/Dihydroxybiphenyl dioxygenase"/>
    <property type="match status" value="1"/>
</dbReference>
<dbReference type="GO" id="GO:0051213">
    <property type="term" value="F:dioxygenase activity"/>
    <property type="evidence" value="ECO:0007669"/>
    <property type="project" value="UniProtKB-KW"/>
</dbReference>
<dbReference type="PANTHER" id="PTHR36110:SF4">
    <property type="entry name" value="RING-CLEAVING DIOXYGENASE MHQA-RELATED"/>
    <property type="match status" value="1"/>
</dbReference>
<dbReference type="Gene3D" id="3.10.180.10">
    <property type="entry name" value="2,3-Dihydroxybiphenyl 1,2-Dioxygenase, domain 1"/>
    <property type="match status" value="2"/>
</dbReference>
<dbReference type="Proteomes" id="UP000223606">
    <property type="component" value="Chromosome 1"/>
</dbReference>
<dbReference type="InterPro" id="IPR029068">
    <property type="entry name" value="Glyas_Bleomycin-R_OHBP_Dase"/>
</dbReference>
<evidence type="ECO:0000259" key="1">
    <source>
        <dbReference type="PROSITE" id="PS51819"/>
    </source>
</evidence>
<dbReference type="InterPro" id="IPR004360">
    <property type="entry name" value="Glyas_Fos-R_dOase_dom"/>
</dbReference>
<evidence type="ECO:0000313" key="3">
    <source>
        <dbReference type="Proteomes" id="UP000223606"/>
    </source>
</evidence>
<feature type="domain" description="VOC" evidence="1">
    <location>
        <begin position="153"/>
        <end position="279"/>
    </location>
</feature>
<dbReference type="EC" id="1.13.11.-" evidence="2"/>
<keyword evidence="3" id="KW-1185">Reference proteome</keyword>
<dbReference type="OrthoDB" id="9785698at2"/>
<dbReference type="PANTHER" id="PTHR36110">
    <property type="entry name" value="RING-CLEAVING DIOXYGENASE MHQE-RELATED"/>
    <property type="match status" value="1"/>
</dbReference>
<name>A0A2C9CZZ2_9HYPH</name>
<dbReference type="RefSeq" id="WP_099553398.1">
    <property type="nucleotide sequence ID" value="NZ_LT960614.1"/>
</dbReference>
<accession>A0A2C9CZZ2</accession>
<protein>
    <submittedName>
        <fullName evidence="2">Putative ring-cleaving dioxygenase MhqA</fullName>
        <ecNumber evidence="2">1.13.11.-</ecNumber>
    </submittedName>
</protein>
<dbReference type="EMBL" id="LT960614">
    <property type="protein sequence ID" value="SON53652.1"/>
    <property type="molecule type" value="Genomic_DNA"/>
</dbReference>
<feature type="domain" description="VOC" evidence="1">
    <location>
        <begin position="7"/>
        <end position="131"/>
    </location>
</feature>
<evidence type="ECO:0000313" key="2">
    <source>
        <dbReference type="EMBL" id="SON53652.1"/>
    </source>
</evidence>
<sequence length="316" mass="34666">MSLELGGIHHLTAITADARANVAFYTQVLGMRLVKKTVNQDDTSAYHLFYGDGEATPGSDITFFEWPVPPAGRGTHSVIRTGFRVSADSLGWWHERLSAAGVVVDEVGLRDGRLSLGFEDPEGQRLMLVDDGGAYETHPWTDSPVPPDHQIRGLGPIVMSVPRLDRTEPVLTALMNMREVRTYPLPEAPENTVHVFEMGPGGPAAELHVAVQPGLPFAREGAGGVHHVAFRTPGYEELSAWTQRVSEARVRSSGEVERYYFRSLYFREPNGVLFEIATDIPGFTADEPLETLGQNLSLPPFLESRRAAIEAGLKPV</sequence>
<gene>
    <name evidence="2" type="primary">mhqA</name>
    <name evidence="2" type="ORF">HDIA_0111</name>
</gene>
<dbReference type="KEGG" id="hdi:HDIA_0111"/>
<dbReference type="PROSITE" id="PS51819">
    <property type="entry name" value="VOC"/>
    <property type="match status" value="2"/>
</dbReference>
<dbReference type="InterPro" id="IPR037523">
    <property type="entry name" value="VOC_core"/>
</dbReference>
<dbReference type="CDD" id="cd08347">
    <property type="entry name" value="PcpA_C_like"/>
    <property type="match status" value="1"/>
</dbReference>
<keyword evidence="2" id="KW-0223">Dioxygenase</keyword>
<dbReference type="InterPro" id="IPR052537">
    <property type="entry name" value="Extradiol_RC_dioxygenase"/>
</dbReference>
<keyword evidence="2" id="KW-0560">Oxidoreductase</keyword>
<dbReference type="Pfam" id="PF00903">
    <property type="entry name" value="Glyoxalase"/>
    <property type="match status" value="2"/>
</dbReference>
<proteinExistence type="predicted"/>